<dbReference type="EMBL" id="BAABUJ010000042">
    <property type="protein sequence ID" value="GAA5805141.1"/>
    <property type="molecule type" value="Genomic_DNA"/>
</dbReference>
<evidence type="ECO:0000256" key="6">
    <source>
        <dbReference type="ARBA" id="ARBA00023170"/>
    </source>
</evidence>
<dbReference type="Proteomes" id="UP001476247">
    <property type="component" value="Unassembled WGS sequence"/>
</dbReference>
<evidence type="ECO:0000313" key="12">
    <source>
        <dbReference type="EMBL" id="GAA5805141.1"/>
    </source>
</evidence>
<dbReference type="PANTHER" id="PTHR10519:SF20">
    <property type="entry name" value="G-PROTEIN COUPLED RECEPTOR 156-RELATED"/>
    <property type="match status" value="1"/>
</dbReference>
<evidence type="ECO:0000256" key="2">
    <source>
        <dbReference type="ARBA" id="ARBA00022692"/>
    </source>
</evidence>
<proteinExistence type="predicted"/>
<evidence type="ECO:0000256" key="9">
    <source>
        <dbReference type="SAM" id="Phobius"/>
    </source>
</evidence>
<evidence type="ECO:0000259" key="10">
    <source>
        <dbReference type="Pfam" id="PF00003"/>
    </source>
</evidence>
<accession>A0ABP9YDV4</accession>
<keyword evidence="6" id="KW-0675">Receptor</keyword>
<dbReference type="InterPro" id="IPR002455">
    <property type="entry name" value="GPCR3_GABA-B"/>
</dbReference>
<comment type="subcellular location">
    <subcellularLocation>
        <location evidence="1">Membrane</location>
        <topology evidence="1">Multi-pass membrane protein</topology>
    </subcellularLocation>
</comment>
<feature type="transmembrane region" description="Helical" evidence="9">
    <location>
        <begin position="457"/>
        <end position="477"/>
    </location>
</feature>
<gene>
    <name evidence="12" type="ORF">HPULCUR_010654</name>
</gene>
<evidence type="ECO:0000256" key="5">
    <source>
        <dbReference type="ARBA" id="ARBA00023136"/>
    </source>
</evidence>
<feature type="transmembrane region" description="Helical" evidence="9">
    <location>
        <begin position="546"/>
        <end position="567"/>
    </location>
</feature>
<keyword evidence="8" id="KW-0807">Transducer</keyword>
<keyword evidence="7" id="KW-0325">Glycoprotein</keyword>
<protein>
    <recommendedName>
        <fullName evidence="14">Periplasmic binding protein-like I</fullName>
    </recommendedName>
</protein>
<dbReference type="Pfam" id="PF01094">
    <property type="entry name" value="ANF_receptor"/>
    <property type="match status" value="1"/>
</dbReference>
<evidence type="ECO:0000259" key="11">
    <source>
        <dbReference type="Pfam" id="PF01094"/>
    </source>
</evidence>
<evidence type="ECO:0000256" key="4">
    <source>
        <dbReference type="ARBA" id="ARBA00023040"/>
    </source>
</evidence>
<evidence type="ECO:0000256" key="1">
    <source>
        <dbReference type="ARBA" id="ARBA00004141"/>
    </source>
</evidence>
<dbReference type="Pfam" id="PF00003">
    <property type="entry name" value="7tm_3"/>
    <property type="match status" value="1"/>
</dbReference>
<dbReference type="InterPro" id="IPR001828">
    <property type="entry name" value="ANF_lig-bd_rcpt"/>
</dbReference>
<keyword evidence="5 9" id="KW-0472">Membrane</keyword>
<feature type="transmembrane region" description="Helical" evidence="9">
    <location>
        <begin position="489"/>
        <end position="510"/>
    </location>
</feature>
<reference evidence="12 13" key="1">
    <citation type="submission" date="2024-04" db="EMBL/GenBank/DDBJ databases">
        <title>genome sequences of Mucor flavus KT1a and Helicostylum pulchrum KT1b strains isolation_sourced from the surface of a dry-aged beef.</title>
        <authorList>
            <person name="Toyotome T."/>
            <person name="Hosono M."/>
            <person name="Torimaru M."/>
            <person name="Fukuda K."/>
            <person name="Mikami N."/>
        </authorList>
    </citation>
    <scope>NUCLEOTIDE SEQUENCE [LARGE SCALE GENOMIC DNA]</scope>
    <source>
        <strain evidence="12 13">KT1b</strain>
    </source>
</reference>
<dbReference type="SUPFAM" id="SSF53822">
    <property type="entry name" value="Periplasmic binding protein-like I"/>
    <property type="match status" value="1"/>
</dbReference>
<keyword evidence="2 9" id="KW-0812">Transmembrane</keyword>
<sequence length="637" mass="69606">MMQMNSSADIKTVLKIGLLLPFHNNQTQAAILGGISGVRLAAVEINSLEIIPGAIVTLIEKDAYPTLNDTSDMAQAIFSTVSLLQQGVIGVIGDISSSWTALSALMTSTLQIPQSSLAYKSEYFFRTAPTDLVYTNVILSFIMGQNWSSFGILNTDTDSSQHLTQALISKSKKFGMQIKSYQTFYDTGDTNNIHASIDTLMSFGSRVIVIATKEIDQIVTILTIAAQSGHIRHETVWITMANVQLELQSTISTFNRIVSSRSTADTTIPTFFKNAIEKTAWTTNVSSINYKTAFAGGIFTFESETNLTGYLPYDSFYQNKVETEHFNYHTGLAYSCLMTMAHGLGSIVHNSLNRNDTLDKLSTGQLLSNMSAFNQTGFVGPQGPILFDKHGDLTTGNFKIYNFQNGTQVEIGSVVGGNYTLSKSLVYFDGTSQPPSGTISVTVLTASLTTPISMATLFLSALGVTAAVIVLIILLLYRNEPVFKSANPLFCTLELIGFILSYIAIFFTMISRNYSVYRIVNNVYASNHLALSSVHTTVKDTSQFNLFRLTAYILGINTFILTLWLTLAKIQLVETSVSSSISLRSCSYDGPGHSTFIILLSTVTGIELCLCIFLAFQTKSFGGYSKHSEHKQLGVSV</sequence>
<evidence type="ECO:0000256" key="8">
    <source>
        <dbReference type="ARBA" id="ARBA00023224"/>
    </source>
</evidence>
<feature type="transmembrane region" description="Helical" evidence="9">
    <location>
        <begin position="596"/>
        <end position="616"/>
    </location>
</feature>
<evidence type="ECO:0000313" key="13">
    <source>
        <dbReference type="Proteomes" id="UP001476247"/>
    </source>
</evidence>
<name>A0ABP9YDV4_9FUNG</name>
<evidence type="ECO:0000256" key="7">
    <source>
        <dbReference type="ARBA" id="ARBA00023180"/>
    </source>
</evidence>
<feature type="domain" description="G-protein coupled receptors family 3 profile" evidence="10">
    <location>
        <begin position="447"/>
        <end position="637"/>
    </location>
</feature>
<keyword evidence="4" id="KW-0297">G-protein coupled receptor</keyword>
<dbReference type="PANTHER" id="PTHR10519">
    <property type="entry name" value="GABA-B RECEPTOR"/>
    <property type="match status" value="1"/>
</dbReference>
<feature type="domain" description="Receptor ligand binding region" evidence="11">
    <location>
        <begin position="38"/>
        <end position="404"/>
    </location>
</feature>
<organism evidence="12 13">
    <name type="scientific">Helicostylum pulchrum</name>
    <dbReference type="NCBI Taxonomy" id="562976"/>
    <lineage>
        <taxon>Eukaryota</taxon>
        <taxon>Fungi</taxon>
        <taxon>Fungi incertae sedis</taxon>
        <taxon>Mucoromycota</taxon>
        <taxon>Mucoromycotina</taxon>
        <taxon>Mucoromycetes</taxon>
        <taxon>Mucorales</taxon>
        <taxon>Mucorineae</taxon>
        <taxon>Mucoraceae</taxon>
        <taxon>Helicostylum</taxon>
    </lineage>
</organism>
<keyword evidence="3 9" id="KW-1133">Transmembrane helix</keyword>
<comment type="caution">
    <text evidence="12">The sequence shown here is derived from an EMBL/GenBank/DDBJ whole genome shotgun (WGS) entry which is preliminary data.</text>
</comment>
<dbReference type="Gene3D" id="3.40.50.2300">
    <property type="match status" value="2"/>
</dbReference>
<dbReference type="InterPro" id="IPR028082">
    <property type="entry name" value="Peripla_BP_I"/>
</dbReference>
<keyword evidence="13" id="KW-1185">Reference proteome</keyword>
<evidence type="ECO:0008006" key="14">
    <source>
        <dbReference type="Google" id="ProtNLM"/>
    </source>
</evidence>
<evidence type="ECO:0000256" key="3">
    <source>
        <dbReference type="ARBA" id="ARBA00022989"/>
    </source>
</evidence>
<dbReference type="InterPro" id="IPR017978">
    <property type="entry name" value="GPCR_3_C"/>
</dbReference>